<evidence type="ECO:0000256" key="4">
    <source>
        <dbReference type="ARBA" id="ARBA00023163"/>
    </source>
</evidence>
<dbReference type="Gene3D" id="1.10.10.60">
    <property type="entry name" value="Homeodomain-like"/>
    <property type="match status" value="1"/>
</dbReference>
<evidence type="ECO:0000259" key="5">
    <source>
        <dbReference type="PROSITE" id="PS01124"/>
    </source>
</evidence>
<evidence type="ECO:0000313" key="6">
    <source>
        <dbReference type="EMBL" id="SCU73369.1"/>
    </source>
</evidence>
<dbReference type="PANTHER" id="PTHR43280">
    <property type="entry name" value="ARAC-FAMILY TRANSCRIPTIONAL REGULATOR"/>
    <property type="match status" value="1"/>
</dbReference>
<keyword evidence="1" id="KW-0805">Transcription regulation</keyword>
<dbReference type="InterPro" id="IPR014710">
    <property type="entry name" value="RmlC-like_jellyroll"/>
</dbReference>
<keyword evidence="2" id="KW-0238">DNA-binding</keyword>
<dbReference type="InterPro" id="IPR003313">
    <property type="entry name" value="AraC-bd"/>
</dbReference>
<dbReference type="SMART" id="SM00342">
    <property type="entry name" value="HTH_ARAC"/>
    <property type="match status" value="1"/>
</dbReference>
<dbReference type="InterPro" id="IPR020449">
    <property type="entry name" value="Tscrpt_reg_AraC-type_HTH"/>
</dbReference>
<dbReference type="PANTHER" id="PTHR43280:SF32">
    <property type="entry name" value="TRANSCRIPTIONAL REGULATORY PROTEIN"/>
    <property type="match status" value="1"/>
</dbReference>
<reference evidence="6" key="1">
    <citation type="submission" date="2016-09" db="EMBL/GenBank/DDBJ databases">
        <authorList>
            <person name="Capua I."/>
            <person name="De Benedictis P."/>
            <person name="Joannis T."/>
            <person name="Lombin L.H."/>
            <person name="Cattoli G."/>
        </authorList>
    </citation>
    <scope>NUCLEOTIDE SEQUENCE</scope>
    <source>
        <strain evidence="6">B9</strain>
    </source>
</reference>
<dbReference type="InterPro" id="IPR009057">
    <property type="entry name" value="Homeodomain-like_sf"/>
</dbReference>
<dbReference type="InterPro" id="IPR037923">
    <property type="entry name" value="HTH-like"/>
</dbReference>
<dbReference type="Pfam" id="PF02311">
    <property type="entry name" value="AraC_binding"/>
    <property type="match status" value="1"/>
</dbReference>
<protein>
    <submittedName>
        <fullName evidence="6">Transcriptional regulator AraC family</fullName>
    </submittedName>
</protein>
<sequence length="302" mass="33376">MRPVPTYSLYGINPSELLSNQLHFESIAARSRLHGWEIKPHRHESFLQILYIHAGAGEALLEGRREPLRSGSLVTMPPRHIHGFVFTPDTDGMVVTMTDSHLRTLLAGVPDALPLFAHPRHDRVRRGHALADTLALVRGEMETVSAWRGASLSALLTLLLIGIARLANATAPAAVRSNSRPARHFQHFQQMLESAYREQKEIAHYAGAIGITPTQLNRVCRQACGQSALQMIHARVLAEAQRDLLFSDLEVKYIALSLGFSDAAYFSRFFARLVGQSPTEFRQSGRARLPAFAMPPPADAPG</sequence>
<organism evidence="6">
    <name type="scientific">Cupriavidus necator</name>
    <name type="common">Alcaligenes eutrophus</name>
    <name type="synonym">Ralstonia eutropha</name>
    <dbReference type="NCBI Taxonomy" id="106590"/>
    <lineage>
        <taxon>Bacteria</taxon>
        <taxon>Pseudomonadati</taxon>
        <taxon>Pseudomonadota</taxon>
        <taxon>Betaproteobacteria</taxon>
        <taxon>Burkholderiales</taxon>
        <taxon>Burkholderiaceae</taxon>
        <taxon>Cupriavidus</taxon>
    </lineage>
</organism>
<evidence type="ECO:0000256" key="2">
    <source>
        <dbReference type="ARBA" id="ARBA00023125"/>
    </source>
</evidence>
<dbReference type="EMBL" id="FMSH01000008">
    <property type="protein sequence ID" value="SCU73369.1"/>
    <property type="molecule type" value="Genomic_DNA"/>
</dbReference>
<evidence type="ECO:0000256" key="1">
    <source>
        <dbReference type="ARBA" id="ARBA00023015"/>
    </source>
</evidence>
<proteinExistence type="predicted"/>
<gene>
    <name evidence="6" type="primary">pobR</name>
    <name evidence="6" type="ORF">CNECB9_1050008</name>
</gene>
<dbReference type="Gene3D" id="2.60.120.10">
    <property type="entry name" value="Jelly Rolls"/>
    <property type="match status" value="1"/>
</dbReference>
<dbReference type="GO" id="GO:0043565">
    <property type="term" value="F:sequence-specific DNA binding"/>
    <property type="evidence" value="ECO:0007669"/>
    <property type="project" value="InterPro"/>
</dbReference>
<dbReference type="AlphaFoldDB" id="A0A1K0I7X7"/>
<dbReference type="SUPFAM" id="SSF51215">
    <property type="entry name" value="Regulatory protein AraC"/>
    <property type="match status" value="1"/>
</dbReference>
<evidence type="ECO:0000256" key="3">
    <source>
        <dbReference type="ARBA" id="ARBA00023159"/>
    </source>
</evidence>
<dbReference type="PROSITE" id="PS01124">
    <property type="entry name" value="HTH_ARAC_FAMILY_2"/>
    <property type="match status" value="1"/>
</dbReference>
<dbReference type="InterPro" id="IPR018060">
    <property type="entry name" value="HTH_AraC"/>
</dbReference>
<feature type="domain" description="HTH araC/xylS-type" evidence="5">
    <location>
        <begin position="186"/>
        <end position="284"/>
    </location>
</feature>
<keyword evidence="4" id="KW-0804">Transcription</keyword>
<dbReference type="GO" id="GO:0003700">
    <property type="term" value="F:DNA-binding transcription factor activity"/>
    <property type="evidence" value="ECO:0007669"/>
    <property type="project" value="InterPro"/>
</dbReference>
<accession>A0A1K0I7X7</accession>
<dbReference type="RefSeq" id="WP_340519618.1">
    <property type="nucleotide sequence ID" value="NZ_FMSH01000008.1"/>
</dbReference>
<keyword evidence="3" id="KW-0010">Activator</keyword>
<dbReference type="SUPFAM" id="SSF46689">
    <property type="entry name" value="Homeodomain-like"/>
    <property type="match status" value="1"/>
</dbReference>
<dbReference type="PRINTS" id="PR00032">
    <property type="entry name" value="HTHARAC"/>
</dbReference>
<name>A0A1K0I7X7_CUPNE</name>
<dbReference type="Pfam" id="PF12833">
    <property type="entry name" value="HTH_18"/>
    <property type="match status" value="1"/>
</dbReference>
<dbReference type="CDD" id="cd06999">
    <property type="entry name" value="cupin_HpaA-like_N"/>
    <property type="match status" value="1"/>
</dbReference>
<dbReference type="InterPro" id="IPR047264">
    <property type="entry name" value="Cupin_HpaA-like_N"/>
</dbReference>